<organism evidence="2 3">
    <name type="scientific">Methanochimaera problematica</name>
    <dbReference type="NCBI Taxonomy" id="2609417"/>
    <lineage>
        <taxon>Archaea</taxon>
        <taxon>Methanobacteriati</taxon>
        <taxon>Methanobacteriota</taxon>
        <taxon>Stenosarchaea group</taxon>
        <taxon>Methanomicrobia</taxon>
        <taxon>Methanomicrobiales</taxon>
        <taxon>Methanomicrobiaceae</taxon>
        <taxon>Methanochimaera</taxon>
    </lineage>
</organism>
<protein>
    <submittedName>
        <fullName evidence="2">Uncharacterized protein</fullName>
    </submittedName>
</protein>
<evidence type="ECO:0000313" key="2">
    <source>
        <dbReference type="EMBL" id="WOF15441.1"/>
    </source>
</evidence>
<dbReference type="KEGG" id="mefw:F1737_01475"/>
<dbReference type="RefSeq" id="WP_317137011.1">
    <property type="nucleotide sequence ID" value="NZ_CP043875.1"/>
</dbReference>
<name>A0AA97FDG0_9EURY</name>
<evidence type="ECO:0000313" key="3">
    <source>
        <dbReference type="Proteomes" id="UP001301797"/>
    </source>
</evidence>
<gene>
    <name evidence="2" type="ORF">F1737_01475</name>
</gene>
<keyword evidence="1" id="KW-0472">Membrane</keyword>
<feature type="transmembrane region" description="Helical" evidence="1">
    <location>
        <begin position="56"/>
        <end position="75"/>
    </location>
</feature>
<dbReference type="AlphaFoldDB" id="A0AA97FDG0"/>
<keyword evidence="3" id="KW-1185">Reference proteome</keyword>
<evidence type="ECO:0000256" key="1">
    <source>
        <dbReference type="SAM" id="Phobius"/>
    </source>
</evidence>
<dbReference type="EMBL" id="CP043875">
    <property type="protein sequence ID" value="WOF15441.1"/>
    <property type="molecule type" value="Genomic_DNA"/>
</dbReference>
<dbReference type="GeneID" id="85228798"/>
<dbReference type="Proteomes" id="UP001301797">
    <property type="component" value="Chromosome"/>
</dbReference>
<reference evidence="2 3" key="1">
    <citation type="submission" date="2019-09" db="EMBL/GenBank/DDBJ databases">
        <title>The complete genome of Methanoplanus sp. FWC-SCC4.</title>
        <authorList>
            <person name="Chen S.-C."/>
            <person name="Zhou Y.-Z."/>
            <person name="Lai M.-C."/>
        </authorList>
    </citation>
    <scope>NUCLEOTIDE SEQUENCE [LARGE SCALE GENOMIC DNA]</scope>
    <source>
        <strain evidence="2 3">FWC-SCC4</strain>
    </source>
</reference>
<proteinExistence type="predicted"/>
<keyword evidence="1" id="KW-0812">Transmembrane</keyword>
<sequence length="78" mass="8598">MSNSKSNRDMIVETNRDVKWICKTLAEMKESIGDHENRIRSLEGSRSESTGWERQIYAGVGAGAGGVVAVFMKIFGGF</sequence>
<accession>A0AA97FDG0</accession>
<keyword evidence="1" id="KW-1133">Transmembrane helix</keyword>